<dbReference type="GO" id="GO:0003676">
    <property type="term" value="F:nucleic acid binding"/>
    <property type="evidence" value="ECO:0007669"/>
    <property type="project" value="InterPro"/>
</dbReference>
<evidence type="ECO:0000313" key="12">
    <source>
        <dbReference type="Proteomes" id="UP000034050"/>
    </source>
</evidence>
<name>A0A0G1CPK8_9BACT</name>
<dbReference type="GO" id="GO:0003724">
    <property type="term" value="F:RNA helicase activity"/>
    <property type="evidence" value="ECO:0007669"/>
    <property type="project" value="InterPro"/>
</dbReference>
<feature type="domain" description="Helicase ATP-binding" evidence="8">
    <location>
        <begin position="104"/>
        <end position="273"/>
    </location>
</feature>
<keyword evidence="2" id="KW-0378">Hydrolase</keyword>
<dbReference type="SMART" id="SM00490">
    <property type="entry name" value="HELICc"/>
    <property type="match status" value="1"/>
</dbReference>
<feature type="domain" description="DEAD-box RNA helicase Q" evidence="10">
    <location>
        <begin position="73"/>
        <end position="101"/>
    </location>
</feature>
<comment type="similarity">
    <text evidence="5">Belongs to the DEAD box helicase family.</text>
</comment>
<dbReference type="PANTHER" id="PTHR47959:SF13">
    <property type="entry name" value="ATP-DEPENDENT RNA HELICASE RHLE"/>
    <property type="match status" value="1"/>
</dbReference>
<dbReference type="InterPro" id="IPR011545">
    <property type="entry name" value="DEAD/DEAH_box_helicase_dom"/>
</dbReference>
<dbReference type="InterPro" id="IPR014014">
    <property type="entry name" value="RNA_helicase_DEAD_Q_motif"/>
</dbReference>
<dbReference type="SUPFAM" id="SSF52540">
    <property type="entry name" value="P-loop containing nucleoside triphosphate hydrolases"/>
    <property type="match status" value="1"/>
</dbReference>
<gene>
    <name evidence="11" type="ORF">UV61_C0001G0042</name>
</gene>
<feature type="region of interest" description="Disordered" evidence="7">
    <location>
        <begin position="13"/>
        <end position="45"/>
    </location>
</feature>
<accession>A0A0G1CPK8</accession>
<dbReference type="Pfam" id="PF00270">
    <property type="entry name" value="DEAD"/>
    <property type="match status" value="1"/>
</dbReference>
<dbReference type="InterPro" id="IPR027417">
    <property type="entry name" value="P-loop_NTPase"/>
</dbReference>
<evidence type="ECO:0000256" key="5">
    <source>
        <dbReference type="ARBA" id="ARBA00038437"/>
    </source>
</evidence>
<protein>
    <submittedName>
        <fullName evidence="11">DNA/RNA helicase, superfamily II</fullName>
    </submittedName>
</protein>
<dbReference type="GO" id="GO:0005524">
    <property type="term" value="F:ATP binding"/>
    <property type="evidence" value="ECO:0007669"/>
    <property type="project" value="UniProtKB-KW"/>
</dbReference>
<dbReference type="CDD" id="cd00268">
    <property type="entry name" value="DEADc"/>
    <property type="match status" value="1"/>
</dbReference>
<evidence type="ECO:0000259" key="10">
    <source>
        <dbReference type="PROSITE" id="PS51195"/>
    </source>
</evidence>
<evidence type="ECO:0000313" key="11">
    <source>
        <dbReference type="EMBL" id="KKS87635.1"/>
    </source>
</evidence>
<dbReference type="PATRIC" id="fig|1618446.3.peg.47"/>
<evidence type="ECO:0000256" key="6">
    <source>
        <dbReference type="PROSITE-ProRule" id="PRU00552"/>
    </source>
</evidence>
<dbReference type="InterPro" id="IPR050079">
    <property type="entry name" value="DEAD_box_RNA_helicase"/>
</dbReference>
<dbReference type="Pfam" id="PF00271">
    <property type="entry name" value="Helicase_C"/>
    <property type="match status" value="1"/>
</dbReference>
<dbReference type="PANTHER" id="PTHR47959">
    <property type="entry name" value="ATP-DEPENDENT RNA HELICASE RHLE-RELATED"/>
    <property type="match status" value="1"/>
</dbReference>
<evidence type="ECO:0000256" key="3">
    <source>
        <dbReference type="ARBA" id="ARBA00022806"/>
    </source>
</evidence>
<organism evidence="11 12">
    <name type="scientific">Candidatus Gottesmanbacteria bacterium GW2011_GWB1_43_11</name>
    <dbReference type="NCBI Taxonomy" id="1618446"/>
    <lineage>
        <taxon>Bacteria</taxon>
        <taxon>Candidatus Gottesmaniibacteriota</taxon>
    </lineage>
</organism>
<evidence type="ECO:0000256" key="2">
    <source>
        <dbReference type="ARBA" id="ARBA00022801"/>
    </source>
</evidence>
<keyword evidence="4" id="KW-0067">ATP-binding</keyword>
<dbReference type="Proteomes" id="UP000034050">
    <property type="component" value="Unassembled WGS sequence"/>
</dbReference>
<dbReference type="EMBL" id="LCFD01000001">
    <property type="protein sequence ID" value="KKS87635.1"/>
    <property type="molecule type" value="Genomic_DNA"/>
</dbReference>
<evidence type="ECO:0000256" key="4">
    <source>
        <dbReference type="ARBA" id="ARBA00022840"/>
    </source>
</evidence>
<evidence type="ECO:0000259" key="9">
    <source>
        <dbReference type="PROSITE" id="PS51194"/>
    </source>
</evidence>
<evidence type="ECO:0000259" key="8">
    <source>
        <dbReference type="PROSITE" id="PS51192"/>
    </source>
</evidence>
<feature type="domain" description="Helicase C-terminal" evidence="9">
    <location>
        <begin position="283"/>
        <end position="414"/>
    </location>
</feature>
<comment type="caution">
    <text evidence="11">The sequence shown here is derived from an EMBL/GenBank/DDBJ whole genome shotgun (WGS) entry which is preliminary data.</text>
</comment>
<proteinExistence type="inferred from homology"/>
<dbReference type="PROSITE" id="PS51192">
    <property type="entry name" value="HELICASE_ATP_BIND_1"/>
    <property type="match status" value="1"/>
</dbReference>
<dbReference type="GO" id="GO:0005829">
    <property type="term" value="C:cytosol"/>
    <property type="evidence" value="ECO:0007669"/>
    <property type="project" value="TreeGrafter"/>
</dbReference>
<dbReference type="PROSITE" id="PS51195">
    <property type="entry name" value="Q_MOTIF"/>
    <property type="match status" value="1"/>
</dbReference>
<dbReference type="CDD" id="cd18787">
    <property type="entry name" value="SF2_C_DEAD"/>
    <property type="match status" value="1"/>
</dbReference>
<dbReference type="GO" id="GO:0016787">
    <property type="term" value="F:hydrolase activity"/>
    <property type="evidence" value="ECO:0007669"/>
    <property type="project" value="UniProtKB-KW"/>
</dbReference>
<dbReference type="SMART" id="SM00487">
    <property type="entry name" value="DEXDc"/>
    <property type="match status" value="1"/>
</dbReference>
<reference evidence="11 12" key="1">
    <citation type="journal article" date="2015" name="Nature">
        <title>rRNA introns, odd ribosomes, and small enigmatic genomes across a large radiation of phyla.</title>
        <authorList>
            <person name="Brown C.T."/>
            <person name="Hug L.A."/>
            <person name="Thomas B.C."/>
            <person name="Sharon I."/>
            <person name="Castelle C.J."/>
            <person name="Singh A."/>
            <person name="Wilkins M.J."/>
            <person name="Williams K.H."/>
            <person name="Banfield J.F."/>
        </authorList>
    </citation>
    <scope>NUCLEOTIDE SEQUENCE [LARGE SCALE GENOMIC DNA]</scope>
</reference>
<feature type="short sequence motif" description="Q motif" evidence="6">
    <location>
        <begin position="73"/>
        <end position="101"/>
    </location>
</feature>
<dbReference type="PROSITE" id="PS51194">
    <property type="entry name" value="HELICASE_CTER"/>
    <property type="match status" value="1"/>
</dbReference>
<keyword evidence="3 11" id="KW-0347">Helicase</keyword>
<dbReference type="AlphaFoldDB" id="A0A0G1CPK8"/>
<dbReference type="InterPro" id="IPR001650">
    <property type="entry name" value="Helicase_C-like"/>
</dbReference>
<evidence type="ECO:0000256" key="7">
    <source>
        <dbReference type="SAM" id="MobiDB-lite"/>
    </source>
</evidence>
<dbReference type="InterPro" id="IPR014001">
    <property type="entry name" value="Helicase_ATP-bd"/>
</dbReference>
<evidence type="ECO:0000256" key="1">
    <source>
        <dbReference type="ARBA" id="ARBA00022741"/>
    </source>
</evidence>
<dbReference type="STRING" id="1618446.UV61_C0001G0042"/>
<sequence>MIHTRYFSRRSTNSHFSLGNGRHGRGASFRGHASSSGRGFHGGARRSVKTLDPALLMKKAAELVPQVAYLPKHAFSDFPMHPQLKQNIILRGYTIPTPIQDQAIGPILEGKDVVGIANTGTGKTAAFLLPLLHKITHDRTQRVLIVAPTRELAVQILEECRAFARGLEIFSTLCIGGVSIRPQVENLRRHPHIVIGTPGRLKDLKNQNKLSIALFSNIVLDEVDRMLDMGFVRDVEFLISHLPKVRQSLFFSATLTPNVNQVMQKLLTNPVTISVKAQETLHNIDQDVIKTNGRVKLDILHDLLNQEAFKKVLVFGRTKWGIEKLAKQLSVKGITVAALHGNKNQNQRQRALAEFKQNRVNVLLATDIASRGLDIPDVTHVINFDLPETYEDYIHRIGRTGRAGKKGIALSFVE</sequence>
<keyword evidence="1" id="KW-0547">Nucleotide-binding</keyword>
<dbReference type="InterPro" id="IPR044742">
    <property type="entry name" value="DEAD/DEAH_RhlB"/>
</dbReference>
<dbReference type="Gene3D" id="3.40.50.300">
    <property type="entry name" value="P-loop containing nucleotide triphosphate hydrolases"/>
    <property type="match status" value="2"/>
</dbReference>